<reference evidence="8 9" key="1">
    <citation type="submission" date="2019-03" db="EMBL/GenBank/DDBJ databases">
        <title>Sequencing 25 genomes of Wallemia mellicola.</title>
        <authorList>
            <person name="Gostincar C."/>
        </authorList>
    </citation>
    <scope>NUCLEOTIDE SEQUENCE [LARGE SCALE GENOMIC DNA]</scope>
    <source>
        <strain evidence="3 10">EXF-1262</strain>
        <strain evidence="5 11">EXF-1274</strain>
        <strain evidence="7 8">EXF-1277</strain>
        <strain evidence="2 12">EXF-6152</strain>
        <strain evidence="6 13">EXF-757</strain>
        <strain evidence="4 9">EXF-8738</strain>
    </source>
</reference>
<dbReference type="OrthoDB" id="40579at2759"/>
<evidence type="ECO:0000313" key="2">
    <source>
        <dbReference type="EMBL" id="TIB77141.1"/>
    </source>
</evidence>
<dbReference type="AlphaFoldDB" id="A0A4T0LZK1"/>
<dbReference type="SFLD" id="SFLDG01129">
    <property type="entry name" value="C1.5:_HAD__Beta-PGM__Phosphata"/>
    <property type="match status" value="1"/>
</dbReference>
<dbReference type="InterPro" id="IPR051806">
    <property type="entry name" value="HAD-like_SPP"/>
</dbReference>
<feature type="compositionally biased region" description="Basic and acidic residues" evidence="1">
    <location>
        <begin position="145"/>
        <end position="159"/>
    </location>
</feature>
<dbReference type="EMBL" id="SPRX01000030">
    <property type="protein sequence ID" value="TIC64745.1"/>
    <property type="molecule type" value="Genomic_DNA"/>
</dbReference>
<dbReference type="Proteomes" id="UP000309601">
    <property type="component" value="Unassembled WGS sequence"/>
</dbReference>
<evidence type="ECO:0000313" key="6">
    <source>
        <dbReference type="EMBL" id="TIC64745.1"/>
    </source>
</evidence>
<dbReference type="Gene3D" id="1.10.150.240">
    <property type="entry name" value="Putative phosphatase, domain 2"/>
    <property type="match status" value="1"/>
</dbReference>
<dbReference type="Proteomes" id="UP000310685">
    <property type="component" value="Unassembled WGS sequence"/>
</dbReference>
<evidence type="ECO:0000313" key="10">
    <source>
        <dbReference type="Proteomes" id="UP000307169"/>
    </source>
</evidence>
<dbReference type="Proteomes" id="UP000307169">
    <property type="component" value="Unassembled WGS sequence"/>
</dbReference>
<dbReference type="NCBIfam" id="TIGR01509">
    <property type="entry name" value="HAD-SF-IA-v3"/>
    <property type="match status" value="1"/>
</dbReference>
<evidence type="ECO:0000313" key="9">
    <source>
        <dbReference type="Proteomes" id="UP000305647"/>
    </source>
</evidence>
<dbReference type="InterPro" id="IPR006439">
    <property type="entry name" value="HAD-SF_hydro_IA"/>
</dbReference>
<dbReference type="GO" id="GO:0050308">
    <property type="term" value="F:sugar-phosphatase activity"/>
    <property type="evidence" value="ECO:0007669"/>
    <property type="project" value="TreeGrafter"/>
</dbReference>
<protein>
    <submittedName>
        <fullName evidence="3">Hydrolase-domain-containing protein</fullName>
    </submittedName>
</protein>
<dbReference type="InterPro" id="IPR023198">
    <property type="entry name" value="PGP-like_dom2"/>
</dbReference>
<dbReference type="SUPFAM" id="SSF56784">
    <property type="entry name" value="HAD-like"/>
    <property type="match status" value="1"/>
</dbReference>
<evidence type="ECO:0000256" key="1">
    <source>
        <dbReference type="SAM" id="MobiDB-lite"/>
    </source>
</evidence>
<dbReference type="EMBL" id="SPRV01000008">
    <property type="protein sequence ID" value="TIC69926.1"/>
    <property type="molecule type" value="Genomic_DNA"/>
</dbReference>
<dbReference type="Proteomes" id="UP000310708">
    <property type="component" value="Unassembled WGS sequence"/>
</dbReference>
<dbReference type="PROSITE" id="PS01228">
    <property type="entry name" value="COF_1"/>
    <property type="match status" value="1"/>
</dbReference>
<comment type="caution">
    <text evidence="3">The sequence shown here is derived from an EMBL/GenBank/DDBJ whole genome shotgun (WGS) entry which is preliminary data.</text>
</comment>
<evidence type="ECO:0000313" key="8">
    <source>
        <dbReference type="Proteomes" id="UP000305362"/>
    </source>
</evidence>
<gene>
    <name evidence="6" type="ORF">E3Q01_02552</name>
    <name evidence="5" type="ORF">E3Q02_03120</name>
    <name evidence="7" type="ORF">E3Q03_01157</name>
    <name evidence="4" type="ORF">E3Q10_02890</name>
    <name evidence="3" type="ORF">E3Q17_02954</name>
    <name evidence="2" type="ORF">E3Q22_03169</name>
</gene>
<dbReference type="Proteomes" id="UP000305362">
    <property type="component" value="Unassembled WGS sequence"/>
</dbReference>
<dbReference type="EMBL" id="SPRC01000037">
    <property type="protein sequence ID" value="TIB77141.1"/>
    <property type="molecule type" value="Genomic_DNA"/>
</dbReference>
<dbReference type="PANTHER" id="PTHR43481">
    <property type="entry name" value="FRUCTOSE-1-PHOSPHATE PHOSPHATASE"/>
    <property type="match status" value="1"/>
</dbReference>
<feature type="compositionally biased region" description="Low complexity" evidence="1">
    <location>
        <begin position="114"/>
        <end position="133"/>
    </location>
</feature>
<sequence>MPSSTAPAEIIVSIMAKYNAYLTERQVDAVLFDMDGTLVNSIAAVEAAWGAVADEIGQPRKSVIEATHGRRASDNLKDWKPDIKDEHLDGEVAKFEQTILDHADQYKKRRDSRSSSQSSSRRASSSSSSRRPSQAQLFGSFTPIDKSRQDSTSQQDRRPSSGTLAQKLQPLSLQDNSAVENEEAVEDEEDEDLGPDMGVKILPGVKSLIDSLPKGRYAVATSGARVYAYGAMERAGIVAPDVTITAEDPRLENGKPHPDPFLLAAKCLGYDCNKCLVVEDSPSGIKAGVASGATTLAVCTSHEKEQIENAGAQHLVRNLEAVRAEQLADGRIKITIDPARIVTDSKSDARTDVGLKDEDK</sequence>
<evidence type="ECO:0000313" key="5">
    <source>
        <dbReference type="EMBL" id="TIC63231.1"/>
    </source>
</evidence>
<dbReference type="Proteomes" id="UP000305647">
    <property type="component" value="Unassembled WGS sequence"/>
</dbReference>
<feature type="compositionally biased region" description="Acidic residues" evidence="1">
    <location>
        <begin position="180"/>
        <end position="194"/>
    </location>
</feature>
<evidence type="ECO:0000313" key="4">
    <source>
        <dbReference type="EMBL" id="TIC28899.1"/>
    </source>
</evidence>
<proteinExistence type="predicted"/>
<accession>A0A4T0LZK1</accession>
<evidence type="ECO:0000313" key="12">
    <source>
        <dbReference type="Proteomes" id="UP000310685"/>
    </source>
</evidence>
<dbReference type="Pfam" id="PF00702">
    <property type="entry name" value="Hydrolase"/>
    <property type="match status" value="1"/>
</dbReference>
<evidence type="ECO:0000313" key="7">
    <source>
        <dbReference type="EMBL" id="TIC69926.1"/>
    </source>
</evidence>
<dbReference type="InterPro" id="IPR036412">
    <property type="entry name" value="HAD-like_sf"/>
</dbReference>
<organism evidence="3 10">
    <name type="scientific">Wallemia mellicola</name>
    <dbReference type="NCBI Taxonomy" id="1708541"/>
    <lineage>
        <taxon>Eukaryota</taxon>
        <taxon>Fungi</taxon>
        <taxon>Dikarya</taxon>
        <taxon>Basidiomycota</taxon>
        <taxon>Wallemiomycotina</taxon>
        <taxon>Wallemiomycetes</taxon>
        <taxon>Wallemiales</taxon>
        <taxon>Wallemiaceae</taxon>
        <taxon>Wallemia</taxon>
    </lineage>
</organism>
<dbReference type="SFLD" id="SFLDS00003">
    <property type="entry name" value="Haloacid_Dehalogenase"/>
    <property type="match status" value="1"/>
</dbReference>
<feature type="region of interest" description="Disordered" evidence="1">
    <location>
        <begin position="101"/>
        <end position="197"/>
    </location>
</feature>
<dbReference type="InterPro" id="IPR023214">
    <property type="entry name" value="HAD_sf"/>
</dbReference>
<feature type="compositionally biased region" description="Polar residues" evidence="1">
    <location>
        <begin position="160"/>
        <end position="174"/>
    </location>
</feature>
<keyword evidence="3" id="KW-0378">Hydrolase</keyword>
<dbReference type="FunFam" id="3.40.50.1000:FF:000145">
    <property type="entry name" value="HAD family hydrolase"/>
    <property type="match status" value="1"/>
</dbReference>
<name>A0A4T0LZK1_9BASI</name>
<dbReference type="PANTHER" id="PTHR43481:SF2">
    <property type="entry name" value="PHOSPHATASE"/>
    <property type="match status" value="1"/>
</dbReference>
<dbReference type="EMBL" id="SPRW01000038">
    <property type="protein sequence ID" value="TIC63231.1"/>
    <property type="molecule type" value="Genomic_DNA"/>
</dbReference>
<evidence type="ECO:0000313" key="11">
    <source>
        <dbReference type="Proteomes" id="UP000309601"/>
    </source>
</evidence>
<evidence type="ECO:0000313" key="13">
    <source>
        <dbReference type="Proteomes" id="UP000310708"/>
    </source>
</evidence>
<dbReference type="EMBL" id="SPRH01000037">
    <property type="protein sequence ID" value="TIB98522.1"/>
    <property type="molecule type" value="Genomic_DNA"/>
</dbReference>
<dbReference type="Gene3D" id="3.40.50.1000">
    <property type="entry name" value="HAD superfamily/HAD-like"/>
    <property type="match status" value="1"/>
</dbReference>
<evidence type="ECO:0000313" key="3">
    <source>
        <dbReference type="EMBL" id="TIB98522.1"/>
    </source>
</evidence>
<dbReference type="EMBL" id="SPRO01000033">
    <property type="protein sequence ID" value="TIC28899.1"/>
    <property type="molecule type" value="Genomic_DNA"/>
</dbReference>